<comment type="caution">
    <text evidence="1">The sequence shown here is derived from an EMBL/GenBank/DDBJ whole genome shotgun (WGS) entry which is preliminary data.</text>
</comment>
<dbReference type="SUPFAM" id="SSF53850">
    <property type="entry name" value="Periplasmic binding protein-like II"/>
    <property type="match status" value="1"/>
</dbReference>
<accession>A0A367YT26</accession>
<gene>
    <name evidence="1" type="ORF">DT076_13685</name>
</gene>
<sequence>MWPAPMMPTRSVRLPMTDPIVKVAGSRNELAQLSPLTASDRFATLQIRSDLRTVRSGMEAKGLLMSLPMNRRLFLHAAGVSLAGATLAAAGCTPRPTSGGAGGGAEGGTTVRAAWWGGDVRHAKFNAIYDLYSQRHEGVSIAREFADYGSYFERLPTQFAGGNAPDLLHVTERQVSDYASRGQLADLRSFADGGPLDLSLFSEASLAAGEYQGTLVMLLVGATIPATMYNAALFAQAGVAEPGLDWTWDAFASACLELAANLPEGSLGSTYQAISAPTFETTLVQDGKSLFAPDASAQLNFDAADGERWFRLWKELLDAGGCQTAEQTAEDSSAPFEDTAFAQGNTAMHVQNSNQLVTFQTAVGEAGELALAPFPQVGGAPASLVIGSYVSINANATDEVAEEAASIVDFFVNDPDANRIFGLELGVPGNSNWVEAVEAELEPVDRKVLEFAQAVEAQSVFATPRPSGSSRADSLMSELGLAVGFGELDPAAAGARLVDELAASIGAS</sequence>
<dbReference type="InterPro" id="IPR050490">
    <property type="entry name" value="Bact_solute-bd_prot1"/>
</dbReference>
<name>A0A367YT26_9ACTN</name>
<organism evidence="1 2">
    <name type="scientific">Desertihabitans brevis</name>
    <dbReference type="NCBI Taxonomy" id="2268447"/>
    <lineage>
        <taxon>Bacteria</taxon>
        <taxon>Bacillati</taxon>
        <taxon>Actinomycetota</taxon>
        <taxon>Actinomycetes</taxon>
        <taxon>Propionibacteriales</taxon>
        <taxon>Propionibacteriaceae</taxon>
        <taxon>Desertihabitans</taxon>
    </lineage>
</organism>
<dbReference type="InterPro" id="IPR006059">
    <property type="entry name" value="SBP"/>
</dbReference>
<dbReference type="EMBL" id="QOUI01000008">
    <property type="protein sequence ID" value="RCK68958.1"/>
    <property type="molecule type" value="Genomic_DNA"/>
</dbReference>
<dbReference type="AlphaFoldDB" id="A0A367YT26"/>
<dbReference type="PANTHER" id="PTHR43649:SF30">
    <property type="entry name" value="ABC TRANSPORTER SUBSTRATE-BINDING PROTEIN"/>
    <property type="match status" value="1"/>
</dbReference>
<protein>
    <submittedName>
        <fullName evidence="1">Extracellular solute-binding protein</fullName>
    </submittedName>
</protein>
<evidence type="ECO:0000313" key="1">
    <source>
        <dbReference type="EMBL" id="RCK68958.1"/>
    </source>
</evidence>
<keyword evidence="2" id="KW-1185">Reference proteome</keyword>
<dbReference type="Proteomes" id="UP000252770">
    <property type="component" value="Unassembled WGS sequence"/>
</dbReference>
<dbReference type="PANTHER" id="PTHR43649">
    <property type="entry name" value="ARABINOSE-BINDING PROTEIN-RELATED"/>
    <property type="match status" value="1"/>
</dbReference>
<reference evidence="1 2" key="1">
    <citation type="submission" date="2018-07" db="EMBL/GenBank/DDBJ databases">
        <title>Desertimonas flava gen. nov. sp. nov.</title>
        <authorList>
            <person name="Liu S."/>
        </authorList>
    </citation>
    <scope>NUCLEOTIDE SEQUENCE [LARGE SCALE GENOMIC DNA]</scope>
    <source>
        <strain evidence="1 2">16Sb5-5</strain>
    </source>
</reference>
<dbReference type="Pfam" id="PF01547">
    <property type="entry name" value="SBP_bac_1"/>
    <property type="match status" value="1"/>
</dbReference>
<proteinExistence type="predicted"/>
<evidence type="ECO:0000313" key="2">
    <source>
        <dbReference type="Proteomes" id="UP000252770"/>
    </source>
</evidence>
<dbReference type="Gene3D" id="3.40.190.10">
    <property type="entry name" value="Periplasmic binding protein-like II"/>
    <property type="match status" value="2"/>
</dbReference>